<evidence type="ECO:0000313" key="1">
    <source>
        <dbReference type="EMBL" id="CAG8620063.1"/>
    </source>
</evidence>
<protein>
    <submittedName>
        <fullName evidence="1">8404_t:CDS:1</fullName>
    </submittedName>
</protein>
<evidence type="ECO:0000313" key="2">
    <source>
        <dbReference type="Proteomes" id="UP000789860"/>
    </source>
</evidence>
<dbReference type="EMBL" id="CAJVPM010017448">
    <property type="protein sequence ID" value="CAG8620063.1"/>
    <property type="molecule type" value="Genomic_DNA"/>
</dbReference>
<accession>A0ACA9N0E2</accession>
<dbReference type="Proteomes" id="UP000789860">
    <property type="component" value="Unassembled WGS sequence"/>
</dbReference>
<proteinExistence type="predicted"/>
<organism evidence="1 2">
    <name type="scientific">Scutellospora calospora</name>
    <dbReference type="NCBI Taxonomy" id="85575"/>
    <lineage>
        <taxon>Eukaryota</taxon>
        <taxon>Fungi</taxon>
        <taxon>Fungi incertae sedis</taxon>
        <taxon>Mucoromycota</taxon>
        <taxon>Glomeromycotina</taxon>
        <taxon>Glomeromycetes</taxon>
        <taxon>Diversisporales</taxon>
        <taxon>Gigasporaceae</taxon>
        <taxon>Scutellospora</taxon>
    </lineage>
</organism>
<name>A0ACA9N0E2_9GLOM</name>
<feature type="non-terminal residue" evidence="1">
    <location>
        <position position="1"/>
    </location>
</feature>
<keyword evidence="2" id="KW-1185">Reference proteome</keyword>
<gene>
    <name evidence="1" type="ORF">SCALOS_LOCUS7621</name>
</gene>
<sequence length="54" mass="6243">TKVRNPDNPTSNSQPEILEYIKNFYESLYKAEPIDTEAAEELLRNAPFISQDQN</sequence>
<comment type="caution">
    <text evidence="1">The sequence shown here is derived from an EMBL/GenBank/DDBJ whole genome shotgun (WGS) entry which is preliminary data.</text>
</comment>
<reference evidence="1" key="1">
    <citation type="submission" date="2021-06" db="EMBL/GenBank/DDBJ databases">
        <authorList>
            <person name="Kallberg Y."/>
            <person name="Tangrot J."/>
            <person name="Rosling A."/>
        </authorList>
    </citation>
    <scope>NUCLEOTIDE SEQUENCE</scope>
    <source>
        <strain evidence="1">AU212A</strain>
    </source>
</reference>
<feature type="non-terminal residue" evidence="1">
    <location>
        <position position="54"/>
    </location>
</feature>